<organism evidence="2 3">
    <name type="scientific">Flagellimonas marina</name>
    <dbReference type="NCBI Taxonomy" id="1775168"/>
    <lineage>
        <taxon>Bacteria</taxon>
        <taxon>Pseudomonadati</taxon>
        <taxon>Bacteroidota</taxon>
        <taxon>Flavobacteriia</taxon>
        <taxon>Flavobacteriales</taxon>
        <taxon>Flavobacteriaceae</taxon>
        <taxon>Flagellimonas</taxon>
    </lineage>
</organism>
<dbReference type="Proteomes" id="UP001595841">
    <property type="component" value="Unassembled WGS sequence"/>
</dbReference>
<evidence type="ECO:0000313" key="2">
    <source>
        <dbReference type="EMBL" id="MFC4219053.1"/>
    </source>
</evidence>
<dbReference type="CDD" id="cd00093">
    <property type="entry name" value="HTH_XRE"/>
    <property type="match status" value="1"/>
</dbReference>
<keyword evidence="3" id="KW-1185">Reference proteome</keyword>
<dbReference type="PROSITE" id="PS50943">
    <property type="entry name" value="HTH_CROC1"/>
    <property type="match status" value="1"/>
</dbReference>
<name>A0ABV8PFT0_9FLAO</name>
<evidence type="ECO:0000259" key="1">
    <source>
        <dbReference type="PROSITE" id="PS50943"/>
    </source>
</evidence>
<gene>
    <name evidence="2" type="ORF">ACFOWS_02850</name>
</gene>
<evidence type="ECO:0000313" key="3">
    <source>
        <dbReference type="Proteomes" id="UP001595841"/>
    </source>
</evidence>
<dbReference type="EMBL" id="JBHSCL010000003">
    <property type="protein sequence ID" value="MFC4219053.1"/>
    <property type="molecule type" value="Genomic_DNA"/>
</dbReference>
<accession>A0ABV8PFT0</accession>
<comment type="caution">
    <text evidence="2">The sequence shown here is derived from an EMBL/GenBank/DDBJ whole genome shotgun (WGS) entry which is preliminary data.</text>
</comment>
<reference evidence="3" key="1">
    <citation type="journal article" date="2019" name="Int. J. Syst. Evol. Microbiol.">
        <title>The Global Catalogue of Microorganisms (GCM) 10K type strain sequencing project: providing services to taxonomists for standard genome sequencing and annotation.</title>
        <authorList>
            <consortium name="The Broad Institute Genomics Platform"/>
            <consortium name="The Broad Institute Genome Sequencing Center for Infectious Disease"/>
            <person name="Wu L."/>
            <person name="Ma J."/>
        </authorList>
    </citation>
    <scope>NUCLEOTIDE SEQUENCE [LARGE SCALE GENOMIC DNA]</scope>
    <source>
        <strain evidence="3">CGMCC 1.15774</strain>
    </source>
</reference>
<dbReference type="RefSeq" id="WP_379762453.1">
    <property type="nucleotide sequence ID" value="NZ_JBHSCL010000003.1"/>
</dbReference>
<dbReference type="SUPFAM" id="SSF47413">
    <property type="entry name" value="lambda repressor-like DNA-binding domains"/>
    <property type="match status" value="1"/>
</dbReference>
<dbReference type="Gene3D" id="1.10.260.40">
    <property type="entry name" value="lambda repressor-like DNA-binding domains"/>
    <property type="match status" value="1"/>
</dbReference>
<protein>
    <submittedName>
        <fullName evidence="2">Helix-turn-helix transcriptional regulator</fullName>
    </submittedName>
</protein>
<sequence>MRIKNLSQEVFGKSVGITQKKVSNILLGKTNVSVELLANIAAVYNYSVDSLMFEKLDNPLRQYSEFERINRQDNDILPIEDTSIEDLVNEFRGKMKSMEDKLTEIHEVIMEPEISKAVEKMAQKLMDNQIKRSGPKKE</sequence>
<dbReference type="Pfam" id="PF01381">
    <property type="entry name" value="HTH_3"/>
    <property type="match status" value="1"/>
</dbReference>
<feature type="domain" description="HTH cro/C1-type" evidence="1">
    <location>
        <begin position="4"/>
        <end position="51"/>
    </location>
</feature>
<proteinExistence type="predicted"/>
<dbReference type="InterPro" id="IPR001387">
    <property type="entry name" value="Cro/C1-type_HTH"/>
</dbReference>
<dbReference type="InterPro" id="IPR010982">
    <property type="entry name" value="Lambda_DNA-bd_dom_sf"/>
</dbReference>